<dbReference type="InterPro" id="IPR036388">
    <property type="entry name" value="WH-like_DNA-bd_sf"/>
</dbReference>
<evidence type="ECO:0000259" key="5">
    <source>
        <dbReference type="Pfam" id="PF00891"/>
    </source>
</evidence>
<sequence length="439" mass="48795">MDSPPNLSDLASEVSLHAQILERALKKQSPCEILQDPRGPKPYPRCPASETIQHSRAALINASMELYRLALGPEDWLKMSVTYSKYDIVSLQVICHFQIASAVPIPGEISYHELSCKVDLPITRLQLVLGYAITTGVFRESRPGYITHTPVSMILARDPELASWVEHNCDEAFPAAAKLLGLLQDNPKASDPSQSAFSAAFDNRGGLFDLYAQEPWRGARFSRAMKGVTRGTLDAEHLVIGHDWALLRNGGVVVDVGGSLGHQSVAIAKHFSHLKFIVQDVDDFSEPCQHLANDQGVGSQIEFQQVSFFDANPVLGAEVYLVRHVCHDWPDQYVVKILRNLMRAASPTSEILIVDSVVPPRVDERCFMERYLRSISLQMNVLFNALERTAEQWASVVQQADPRWSIYCITTPPGSMSSIIDIRLTEKRSCNASGTKERS</sequence>
<dbReference type="Gene3D" id="1.10.10.10">
    <property type="entry name" value="Winged helix-like DNA-binding domain superfamily/Winged helix DNA-binding domain"/>
    <property type="match status" value="1"/>
</dbReference>
<evidence type="ECO:0000256" key="3">
    <source>
        <dbReference type="ARBA" id="ARBA00022691"/>
    </source>
</evidence>
<reference evidence="6" key="1">
    <citation type="submission" date="2019-04" db="EMBL/GenBank/DDBJ databases">
        <title>Friends and foes A comparative genomics studyof 23 Aspergillus species from section Flavi.</title>
        <authorList>
            <consortium name="DOE Joint Genome Institute"/>
            <person name="Kjaerbolling I."/>
            <person name="Vesth T."/>
            <person name="Frisvad J.C."/>
            <person name="Nybo J.L."/>
            <person name="Theobald S."/>
            <person name="Kildgaard S."/>
            <person name="Isbrandt T."/>
            <person name="Kuo A."/>
            <person name="Sato A."/>
            <person name="Lyhne E.K."/>
            <person name="Kogle M.E."/>
            <person name="Wiebenga A."/>
            <person name="Kun R.S."/>
            <person name="Lubbers R.J."/>
            <person name="Makela M.R."/>
            <person name="Barry K."/>
            <person name="Chovatia M."/>
            <person name="Clum A."/>
            <person name="Daum C."/>
            <person name="Haridas S."/>
            <person name="He G."/>
            <person name="LaButti K."/>
            <person name="Lipzen A."/>
            <person name="Mondo S."/>
            <person name="Riley R."/>
            <person name="Salamov A."/>
            <person name="Simmons B.A."/>
            <person name="Magnuson J.K."/>
            <person name="Henrissat B."/>
            <person name="Mortensen U.H."/>
            <person name="Larsen T.O."/>
            <person name="Devries R.P."/>
            <person name="Grigoriev I.V."/>
            <person name="Machida M."/>
            <person name="Baker S.E."/>
            <person name="Andersen M.R."/>
        </authorList>
    </citation>
    <scope>NUCLEOTIDE SEQUENCE [LARGE SCALE GENOMIC DNA]</scope>
    <source>
        <strain evidence="6">IBT 14317</strain>
    </source>
</reference>
<dbReference type="PROSITE" id="PS51683">
    <property type="entry name" value="SAM_OMT_II"/>
    <property type="match status" value="1"/>
</dbReference>
<dbReference type="SUPFAM" id="SSF53335">
    <property type="entry name" value="S-adenosyl-L-methionine-dependent methyltransferases"/>
    <property type="match status" value="1"/>
</dbReference>
<dbReference type="GO" id="GO:0008171">
    <property type="term" value="F:O-methyltransferase activity"/>
    <property type="evidence" value="ECO:0007669"/>
    <property type="project" value="InterPro"/>
</dbReference>
<dbReference type="InterPro" id="IPR001077">
    <property type="entry name" value="COMT_C"/>
</dbReference>
<evidence type="ECO:0000256" key="2">
    <source>
        <dbReference type="ARBA" id="ARBA00022679"/>
    </source>
</evidence>
<dbReference type="InterPro" id="IPR016461">
    <property type="entry name" value="COMT-like"/>
</dbReference>
<dbReference type="Gene3D" id="3.40.50.150">
    <property type="entry name" value="Vaccinia Virus protein VP39"/>
    <property type="match status" value="1"/>
</dbReference>
<gene>
    <name evidence="6" type="ORF">BDV23DRAFT_184377</name>
</gene>
<organism evidence="6">
    <name type="scientific">Petromyces alliaceus</name>
    <name type="common">Aspergillus alliaceus</name>
    <dbReference type="NCBI Taxonomy" id="209559"/>
    <lineage>
        <taxon>Eukaryota</taxon>
        <taxon>Fungi</taxon>
        <taxon>Dikarya</taxon>
        <taxon>Ascomycota</taxon>
        <taxon>Pezizomycotina</taxon>
        <taxon>Eurotiomycetes</taxon>
        <taxon>Eurotiomycetidae</taxon>
        <taxon>Eurotiales</taxon>
        <taxon>Aspergillaceae</taxon>
        <taxon>Aspergillus</taxon>
        <taxon>Aspergillus subgen. Circumdati</taxon>
    </lineage>
</organism>
<dbReference type="PANTHER" id="PTHR43712">
    <property type="entry name" value="PUTATIVE (AFU_ORTHOLOGUE AFUA_4G14580)-RELATED"/>
    <property type="match status" value="1"/>
</dbReference>
<evidence type="ECO:0000256" key="4">
    <source>
        <dbReference type="ARBA" id="ARBA00038277"/>
    </source>
</evidence>
<protein>
    <submittedName>
        <fullName evidence="6">O-methyltransferase-domain-containing protein</fullName>
    </submittedName>
</protein>
<keyword evidence="2 6" id="KW-0808">Transferase</keyword>
<dbReference type="InterPro" id="IPR029063">
    <property type="entry name" value="SAM-dependent_MTases_sf"/>
</dbReference>
<dbReference type="AlphaFoldDB" id="A0A5N7C6D1"/>
<accession>A0A5N7C6D1</accession>
<dbReference type="OrthoDB" id="1606438at2759"/>
<keyword evidence="1 6" id="KW-0489">Methyltransferase</keyword>
<feature type="domain" description="O-methyltransferase C-terminal" evidence="5">
    <location>
        <begin position="194"/>
        <end position="400"/>
    </location>
</feature>
<comment type="similarity">
    <text evidence="4">Belongs to the class I-like SAM-binding methyltransferase superfamily. Cation-independent O-methyltransferase family.</text>
</comment>
<keyword evidence="3" id="KW-0949">S-adenosyl-L-methionine</keyword>
<dbReference type="GO" id="GO:0044550">
    <property type="term" value="P:secondary metabolite biosynthetic process"/>
    <property type="evidence" value="ECO:0007669"/>
    <property type="project" value="UniProtKB-ARBA"/>
</dbReference>
<evidence type="ECO:0000256" key="1">
    <source>
        <dbReference type="ARBA" id="ARBA00022603"/>
    </source>
</evidence>
<dbReference type="GO" id="GO:0032259">
    <property type="term" value="P:methylation"/>
    <property type="evidence" value="ECO:0007669"/>
    <property type="project" value="UniProtKB-KW"/>
</dbReference>
<dbReference type="Pfam" id="PF00891">
    <property type="entry name" value="Methyltransf_2"/>
    <property type="match status" value="1"/>
</dbReference>
<dbReference type="PANTHER" id="PTHR43712:SF5">
    <property type="entry name" value="O-METHYLTRANSFERASE ASQN-RELATED"/>
    <property type="match status" value="1"/>
</dbReference>
<proteinExistence type="inferred from homology"/>
<dbReference type="SUPFAM" id="SSF46785">
    <property type="entry name" value="Winged helix' DNA-binding domain"/>
    <property type="match status" value="1"/>
</dbReference>
<name>A0A5N7C6D1_PETAA</name>
<dbReference type="EMBL" id="ML735265">
    <property type="protein sequence ID" value="KAE8389468.1"/>
    <property type="molecule type" value="Genomic_DNA"/>
</dbReference>
<evidence type="ECO:0000313" key="6">
    <source>
        <dbReference type="EMBL" id="KAE8389468.1"/>
    </source>
</evidence>
<dbReference type="InterPro" id="IPR036390">
    <property type="entry name" value="WH_DNA-bd_sf"/>
</dbReference>
<dbReference type="Proteomes" id="UP000326877">
    <property type="component" value="Unassembled WGS sequence"/>
</dbReference>